<comment type="caution">
    <text evidence="1">The sequence shown here is derived from an EMBL/GenBank/DDBJ whole genome shotgun (WGS) entry which is preliminary data.</text>
</comment>
<sequence length="91" mass="9820">MVSSEALQSCICSQDLVLAGPSSSASHRQNHRELYQISASGLADKQVGARVLQGDLLRGYIGRIWSKGRLANAGWRHLARQETSEPGRSSG</sequence>
<proteinExistence type="predicted"/>
<dbReference type="Proteomes" id="UP000266723">
    <property type="component" value="Unassembled WGS sequence"/>
</dbReference>
<organism evidence="1 2">
    <name type="scientific">Brassica cretica</name>
    <name type="common">Mustard</name>
    <dbReference type="NCBI Taxonomy" id="69181"/>
    <lineage>
        <taxon>Eukaryota</taxon>
        <taxon>Viridiplantae</taxon>
        <taxon>Streptophyta</taxon>
        <taxon>Embryophyta</taxon>
        <taxon>Tracheophyta</taxon>
        <taxon>Spermatophyta</taxon>
        <taxon>Magnoliopsida</taxon>
        <taxon>eudicotyledons</taxon>
        <taxon>Gunneridae</taxon>
        <taxon>Pentapetalae</taxon>
        <taxon>rosids</taxon>
        <taxon>malvids</taxon>
        <taxon>Brassicales</taxon>
        <taxon>Brassicaceae</taxon>
        <taxon>Brassiceae</taxon>
        <taxon>Brassica</taxon>
    </lineage>
</organism>
<name>A0ABQ7CB39_BRACR</name>
<dbReference type="EMBL" id="QGKV02000832">
    <property type="protein sequence ID" value="KAF3548963.1"/>
    <property type="molecule type" value="Genomic_DNA"/>
</dbReference>
<evidence type="ECO:0000313" key="2">
    <source>
        <dbReference type="Proteomes" id="UP000266723"/>
    </source>
</evidence>
<reference evidence="1 2" key="1">
    <citation type="journal article" date="2020" name="BMC Genomics">
        <title>Intraspecific diversification of the crop wild relative Brassica cretica Lam. using demographic model selection.</title>
        <authorList>
            <person name="Kioukis A."/>
            <person name="Michalopoulou V.A."/>
            <person name="Briers L."/>
            <person name="Pirintsos S."/>
            <person name="Studholme D.J."/>
            <person name="Pavlidis P."/>
            <person name="Sarris P.F."/>
        </authorList>
    </citation>
    <scope>NUCLEOTIDE SEQUENCE [LARGE SCALE GENOMIC DNA]</scope>
    <source>
        <strain evidence="2">cv. PFS-1207/04</strain>
    </source>
</reference>
<keyword evidence="2" id="KW-1185">Reference proteome</keyword>
<gene>
    <name evidence="1" type="ORF">DY000_02007016</name>
</gene>
<accession>A0ABQ7CB39</accession>
<evidence type="ECO:0000313" key="1">
    <source>
        <dbReference type="EMBL" id="KAF3548963.1"/>
    </source>
</evidence>
<protein>
    <submittedName>
        <fullName evidence="1">Uncharacterized protein</fullName>
    </submittedName>
</protein>